<evidence type="ECO:0000313" key="1">
    <source>
        <dbReference type="EMBL" id="RLV58165.1"/>
    </source>
</evidence>
<proteinExistence type="predicted"/>
<comment type="caution">
    <text evidence="1">The sequence shown here is derived from an EMBL/GenBank/DDBJ whole genome shotgun (WGS) entry which is preliminary data.</text>
</comment>
<dbReference type="AlphaFoldDB" id="A0A3L8PRZ7"/>
<keyword evidence="2" id="KW-1185">Reference proteome</keyword>
<gene>
    <name evidence="1" type="ORF">D5018_18780</name>
</gene>
<dbReference type="Proteomes" id="UP000281474">
    <property type="component" value="Unassembled WGS sequence"/>
</dbReference>
<protein>
    <submittedName>
        <fullName evidence="1">Uncharacterized protein</fullName>
    </submittedName>
</protein>
<dbReference type="EMBL" id="QZEI01000092">
    <property type="protein sequence ID" value="RLV58165.1"/>
    <property type="molecule type" value="Genomic_DNA"/>
</dbReference>
<dbReference type="RefSeq" id="WP_121840523.1">
    <property type="nucleotide sequence ID" value="NZ_ML014841.1"/>
</dbReference>
<name>A0A3L8PRZ7_9GAMM</name>
<reference evidence="1 2" key="1">
    <citation type="submission" date="2018-09" db="EMBL/GenBank/DDBJ databases">
        <title>Phylogeny of the Shewanellaceae, and recommendation for two new genera, Pseudoshewanella and Parashewanella.</title>
        <authorList>
            <person name="Wang G."/>
        </authorList>
    </citation>
    <scope>NUCLEOTIDE SEQUENCE [LARGE SCALE GENOMIC DNA]</scope>
    <source>
        <strain evidence="1 2">C51</strain>
    </source>
</reference>
<sequence length="69" mass="7648">MDIGGVDFNVSVEKNDFILGEKSTANAKFIFKQPQKYYGMMGSIVEEVSEIIISITSLETLKKALSKSK</sequence>
<evidence type="ECO:0000313" key="2">
    <source>
        <dbReference type="Proteomes" id="UP000281474"/>
    </source>
</evidence>
<accession>A0A3L8PRZ7</accession>
<organism evidence="1 2">
    <name type="scientific">Parashewanella curva</name>
    <dbReference type="NCBI Taxonomy" id="2338552"/>
    <lineage>
        <taxon>Bacteria</taxon>
        <taxon>Pseudomonadati</taxon>
        <taxon>Pseudomonadota</taxon>
        <taxon>Gammaproteobacteria</taxon>
        <taxon>Alteromonadales</taxon>
        <taxon>Shewanellaceae</taxon>
        <taxon>Parashewanella</taxon>
    </lineage>
</organism>